<dbReference type="EMBL" id="CP104395">
    <property type="protein sequence ID" value="WEL19579.1"/>
    <property type="molecule type" value="Genomic_DNA"/>
</dbReference>
<evidence type="ECO:0000256" key="7">
    <source>
        <dbReference type="ARBA" id="ARBA00022695"/>
    </source>
</evidence>
<feature type="domain" description="Nucleotidyl transferase" evidence="13">
    <location>
        <begin position="2"/>
        <end position="222"/>
    </location>
</feature>
<evidence type="ECO:0000256" key="1">
    <source>
        <dbReference type="ARBA" id="ARBA00004514"/>
    </source>
</evidence>
<keyword evidence="9" id="KW-0511">Multifunctional enzyme</keyword>
<evidence type="ECO:0000256" key="2">
    <source>
        <dbReference type="ARBA" id="ARBA00005166"/>
    </source>
</evidence>
<evidence type="ECO:0000313" key="15">
    <source>
        <dbReference type="EMBL" id="WEL19579.1"/>
    </source>
</evidence>
<comment type="catalytic activity">
    <reaction evidence="11">
        <text>alpha-D-glucosamine 1-phosphate + acetyl-CoA = N-acetyl-alpha-D-glucosamine 1-phosphate + CoA + H(+)</text>
        <dbReference type="Rhea" id="RHEA:13725"/>
        <dbReference type="ChEBI" id="CHEBI:15378"/>
        <dbReference type="ChEBI" id="CHEBI:57287"/>
        <dbReference type="ChEBI" id="CHEBI:57288"/>
        <dbReference type="ChEBI" id="CHEBI:57776"/>
        <dbReference type="ChEBI" id="CHEBI:58516"/>
        <dbReference type="EC" id="2.3.1.157"/>
    </reaction>
</comment>
<dbReference type="RefSeq" id="WP_347721420.1">
    <property type="nucleotide sequence ID" value="NZ_CP104395.1"/>
</dbReference>
<dbReference type="EC" id="2.7.7.23" evidence="15"/>
<proteinExistence type="predicted"/>
<evidence type="ECO:0000256" key="8">
    <source>
        <dbReference type="ARBA" id="ARBA00022917"/>
    </source>
</evidence>
<evidence type="ECO:0000256" key="6">
    <source>
        <dbReference type="ARBA" id="ARBA00022679"/>
    </source>
</evidence>
<accession>A0ABY8CED6</accession>
<keyword evidence="8" id="KW-0648">Protein biosynthesis</keyword>
<comment type="catalytic activity">
    <reaction evidence="12">
        <text>N-acetyl-alpha-D-glucosamine 1-phosphate + UTP + H(+) = UDP-N-acetyl-alpha-D-glucosamine + diphosphate</text>
        <dbReference type="Rhea" id="RHEA:13509"/>
        <dbReference type="ChEBI" id="CHEBI:15378"/>
        <dbReference type="ChEBI" id="CHEBI:33019"/>
        <dbReference type="ChEBI" id="CHEBI:46398"/>
        <dbReference type="ChEBI" id="CHEBI:57705"/>
        <dbReference type="ChEBI" id="CHEBI:57776"/>
        <dbReference type="EC" id="2.7.7.23"/>
    </reaction>
</comment>
<organism evidence="15 16">
    <name type="scientific">Candidatus Nanohalococcus occultus</name>
    <dbReference type="NCBI Taxonomy" id="2978047"/>
    <lineage>
        <taxon>Archaea</taxon>
        <taxon>Candidatus Nanohalarchaeota</taxon>
        <taxon>Candidatus Nanohalarchaeota incertae sedis</taxon>
        <taxon>Candidatus Nanohalococcus</taxon>
    </lineage>
</organism>
<evidence type="ECO:0000256" key="4">
    <source>
        <dbReference type="ARBA" id="ARBA00022490"/>
    </source>
</evidence>
<keyword evidence="10" id="KW-0012">Acyltransferase</keyword>
<evidence type="ECO:0000259" key="14">
    <source>
        <dbReference type="Pfam" id="PF25084"/>
    </source>
</evidence>
<comment type="pathway">
    <text evidence="3">Nucleotide-sugar biosynthesis; UDP-N-acetyl-alpha-D-glucosamine biosynthesis; UDP-N-acetyl-alpha-D-glucosamine from N-acetyl-alpha-D-glucosamine 1-phosphate: step 1/1.</text>
</comment>
<evidence type="ECO:0000256" key="11">
    <source>
        <dbReference type="ARBA" id="ARBA00048247"/>
    </source>
</evidence>
<dbReference type="Gene3D" id="2.160.10.10">
    <property type="entry name" value="Hexapeptide repeat proteins"/>
    <property type="match status" value="2"/>
</dbReference>
<comment type="pathway">
    <text evidence="2">Nucleotide-sugar biosynthesis; UDP-N-acetyl-alpha-D-glucosamine biosynthesis; N-acetyl-alpha-D-glucosamine 1-phosphate from alpha-D-glucosamine 6-phosphate (route II): step 2/2.</text>
</comment>
<keyword evidence="16" id="KW-1185">Reference proteome</keyword>
<dbReference type="Gene3D" id="3.90.550.10">
    <property type="entry name" value="Spore Coat Polysaccharide Biosynthesis Protein SpsA, Chain A"/>
    <property type="match status" value="1"/>
</dbReference>
<dbReference type="InterPro" id="IPR011004">
    <property type="entry name" value="Trimer_LpxA-like_sf"/>
</dbReference>
<evidence type="ECO:0000256" key="3">
    <source>
        <dbReference type="ARBA" id="ARBA00005208"/>
    </source>
</evidence>
<evidence type="ECO:0000256" key="12">
    <source>
        <dbReference type="ARBA" id="ARBA00048493"/>
    </source>
</evidence>
<protein>
    <submittedName>
        <fullName evidence="15">Bifunctional UDP-N-acetylglucosamine pyrophosphorylase / Glucosamine-1-phosphate N-acetyltransferase</fullName>
        <ecNumber evidence="15">2.7.7.23</ecNumber>
    </submittedName>
</protein>
<keyword evidence="7 15" id="KW-0548">Nucleotidyltransferase</keyword>
<keyword evidence="4" id="KW-0963">Cytoplasm</keyword>
<comment type="subcellular location">
    <subcellularLocation>
        <location evidence="1">Cytoplasm</location>
        <location evidence="1">Cytosol</location>
    </subcellularLocation>
</comment>
<dbReference type="GeneID" id="90589999"/>
<feature type="domain" description="EIF2B subunit epsilon/gamma LbH" evidence="14">
    <location>
        <begin position="246"/>
        <end position="336"/>
    </location>
</feature>
<dbReference type="InterPro" id="IPR050065">
    <property type="entry name" value="GlmU-like"/>
</dbReference>
<dbReference type="Pfam" id="PF00483">
    <property type="entry name" value="NTP_transferase"/>
    <property type="match status" value="1"/>
</dbReference>
<dbReference type="InterPro" id="IPR029044">
    <property type="entry name" value="Nucleotide-diphossugar_trans"/>
</dbReference>
<dbReference type="PANTHER" id="PTHR43584:SF8">
    <property type="entry name" value="N-ACETYLMURAMATE ALPHA-1-PHOSPHATE URIDYLYLTRANSFERASE"/>
    <property type="match status" value="1"/>
</dbReference>
<dbReference type="GO" id="GO:0003977">
    <property type="term" value="F:UDP-N-acetylglucosamine diphosphorylase activity"/>
    <property type="evidence" value="ECO:0007669"/>
    <property type="project" value="UniProtKB-EC"/>
</dbReference>
<gene>
    <name evidence="15" type="primary">gcd1-3</name>
    <name evidence="15" type="ORF">SVXNc_0561</name>
</gene>
<keyword evidence="5" id="KW-0396">Initiation factor</keyword>
<dbReference type="PANTHER" id="PTHR43584">
    <property type="entry name" value="NUCLEOTIDYL TRANSFERASE"/>
    <property type="match status" value="1"/>
</dbReference>
<dbReference type="CDD" id="cd04181">
    <property type="entry name" value="NTP_transferase"/>
    <property type="match status" value="1"/>
</dbReference>
<evidence type="ECO:0000256" key="5">
    <source>
        <dbReference type="ARBA" id="ARBA00022540"/>
    </source>
</evidence>
<reference evidence="15 16" key="1">
    <citation type="submission" date="2022-09" db="EMBL/GenBank/DDBJ databases">
        <title>Xylan utilization by haloarchaea-nanohaloarchaea associations.</title>
        <authorList>
            <person name="Yakimov M."/>
        </authorList>
    </citation>
    <scope>NUCLEOTIDE SEQUENCE [LARGE SCALE GENOMIC DNA]</scope>
    <source>
        <strain evidence="15 16">SVXNc</strain>
    </source>
</reference>
<keyword evidence="6 15" id="KW-0808">Transferase</keyword>
<evidence type="ECO:0000259" key="13">
    <source>
        <dbReference type="Pfam" id="PF00483"/>
    </source>
</evidence>
<sequence>MKALILCAKKKENLFPFTETTPTGLLPIAGKPAVRHIIEDLRAVGTDEVFLVTNHLEERFEDEFKNEEDISIVHQEEVTGTADAVKHCDFIEDDFFVVNGDVIVSRDDLRDLKKKHLNERPEATVLGDNEDRPEKFGVLSIVNDEVKTVEEKPEQAENSLVNTGVYAFRTSIFQAIEDSSSPSLAEAVGELAQRRKVKMSVIDDYWMEIDSLRKVWKADRFKRDKAVSGQEIADSAQVHELVEIKGNVRIGENVVIRENTTVEGPVIVGENSVLGPNSSVFNSTVGADCQIRGASVENSFLFDNQVIDPHTHVEQSVLGRGTDIKAGTVIYESFIGDESFIEMNNSVKGATFYPDARTDLGEITK</sequence>
<evidence type="ECO:0000256" key="10">
    <source>
        <dbReference type="ARBA" id="ARBA00023315"/>
    </source>
</evidence>
<dbReference type="InterPro" id="IPR056764">
    <property type="entry name" value="LbH_EIF2B3/5"/>
</dbReference>
<evidence type="ECO:0000256" key="9">
    <source>
        <dbReference type="ARBA" id="ARBA00023268"/>
    </source>
</evidence>
<dbReference type="Proteomes" id="UP001218034">
    <property type="component" value="Chromosome"/>
</dbReference>
<dbReference type="SUPFAM" id="SSF51161">
    <property type="entry name" value="Trimeric LpxA-like enzymes"/>
    <property type="match status" value="1"/>
</dbReference>
<dbReference type="InterPro" id="IPR005835">
    <property type="entry name" value="NTP_transferase_dom"/>
</dbReference>
<name>A0ABY8CED6_9ARCH</name>
<dbReference type="SUPFAM" id="SSF53448">
    <property type="entry name" value="Nucleotide-diphospho-sugar transferases"/>
    <property type="match status" value="1"/>
</dbReference>
<evidence type="ECO:0000313" key="16">
    <source>
        <dbReference type="Proteomes" id="UP001218034"/>
    </source>
</evidence>
<dbReference type="Pfam" id="PF25084">
    <property type="entry name" value="LbH_EIF2B"/>
    <property type="match status" value="1"/>
</dbReference>